<evidence type="ECO:0000313" key="2">
    <source>
        <dbReference type="Proteomes" id="UP001058980"/>
    </source>
</evidence>
<dbReference type="RefSeq" id="WP_257958946.1">
    <property type="nucleotide sequence ID" value="NZ_CP102780.1"/>
</dbReference>
<evidence type="ECO:0000313" key="1">
    <source>
        <dbReference type="EMBL" id="UVA79556.1"/>
    </source>
</evidence>
<proteinExistence type="predicted"/>
<reference evidence="1" key="1">
    <citation type="submission" date="2022-08" db="EMBL/GenBank/DDBJ databases">
        <title>Multi-unit outbreak of Pandoraea commovens among non-cystic fibrosis intensive care patients from 2019 to 2021 in Berlin, Germany.</title>
        <authorList>
            <person name="Menzel P."/>
        </authorList>
    </citation>
    <scope>NUCLEOTIDE SEQUENCE</scope>
    <source>
        <strain evidence="1">LB-19-202-79</strain>
    </source>
</reference>
<accession>A0ABY5QFK1</accession>
<dbReference type="Proteomes" id="UP001058980">
    <property type="component" value="Chromosome"/>
</dbReference>
<organism evidence="1 2">
    <name type="scientific">Pandoraea commovens</name>
    <dbReference type="NCBI Taxonomy" id="2508289"/>
    <lineage>
        <taxon>Bacteria</taxon>
        <taxon>Pseudomonadati</taxon>
        <taxon>Pseudomonadota</taxon>
        <taxon>Betaproteobacteria</taxon>
        <taxon>Burkholderiales</taxon>
        <taxon>Burkholderiaceae</taxon>
        <taxon>Pandoraea</taxon>
    </lineage>
</organism>
<sequence length="163" mass="18828">MMLHVVEVAPMVKAITTQPCVFEYLEGARIRRYTPDLALDTAVGAFYVEVKDETSLVEGSKNVERLRVALKHLRECGERLFIVLRSDLIENDLQCRLRQILRMRPIRQRHRAAIDASLWDPEGGTTPPADIHEQWESAKRECDVLLRRIMKRDPDGLLPQQAR</sequence>
<name>A0ABY5QFK1_9BURK</name>
<dbReference type="EMBL" id="CP102780">
    <property type="protein sequence ID" value="UVA79556.1"/>
    <property type="molecule type" value="Genomic_DNA"/>
</dbReference>
<protein>
    <submittedName>
        <fullName evidence="1">Tn7 transposase TnsA N-terminal domain-containing protein</fullName>
    </submittedName>
</protein>
<keyword evidence="2" id="KW-1185">Reference proteome</keyword>
<gene>
    <name evidence="1" type="ORF">NTU39_00465</name>
</gene>